<dbReference type="PANTHER" id="PTHR43409:SF16">
    <property type="entry name" value="SLR0320 PROTEIN"/>
    <property type="match status" value="1"/>
</dbReference>
<dbReference type="InterPro" id="IPR023404">
    <property type="entry name" value="rSAM_horseshoe"/>
</dbReference>
<dbReference type="SMART" id="SM00729">
    <property type="entry name" value="Elp3"/>
    <property type="match status" value="1"/>
</dbReference>
<dbReference type="GO" id="GO:0051539">
    <property type="term" value="F:4 iron, 4 sulfur cluster binding"/>
    <property type="evidence" value="ECO:0007669"/>
    <property type="project" value="UniProtKB-KW"/>
</dbReference>
<evidence type="ECO:0000313" key="8">
    <source>
        <dbReference type="EMBL" id="TDP59809.1"/>
    </source>
</evidence>
<dbReference type="PROSITE" id="PS51332">
    <property type="entry name" value="B12_BINDING"/>
    <property type="match status" value="1"/>
</dbReference>
<dbReference type="Gene3D" id="3.80.30.20">
    <property type="entry name" value="tm_1862 like domain"/>
    <property type="match status" value="1"/>
</dbReference>
<dbReference type="CDD" id="cd01335">
    <property type="entry name" value="Radical_SAM"/>
    <property type="match status" value="1"/>
</dbReference>
<evidence type="ECO:0000256" key="5">
    <source>
        <dbReference type="ARBA" id="ARBA00023014"/>
    </source>
</evidence>
<dbReference type="InterPro" id="IPR006158">
    <property type="entry name" value="Cobalamin-bd"/>
</dbReference>
<dbReference type="RefSeq" id="WP_133527511.1">
    <property type="nucleotide sequence ID" value="NZ_CALCQM010000046.1"/>
</dbReference>
<dbReference type="Pfam" id="PF04055">
    <property type="entry name" value="Radical_SAM"/>
    <property type="match status" value="1"/>
</dbReference>
<accession>A0A4R6QED7</accession>
<dbReference type="GO" id="GO:0031419">
    <property type="term" value="F:cobalamin binding"/>
    <property type="evidence" value="ECO:0007669"/>
    <property type="project" value="InterPro"/>
</dbReference>
<dbReference type="SFLD" id="SFLDS00029">
    <property type="entry name" value="Radical_SAM"/>
    <property type="match status" value="1"/>
</dbReference>
<protein>
    <submittedName>
        <fullName evidence="8">Radical SAM superfamily enzyme YgiQ (UPF0313 family)</fullName>
    </submittedName>
</protein>
<dbReference type="PROSITE" id="PS51918">
    <property type="entry name" value="RADICAL_SAM"/>
    <property type="match status" value="1"/>
</dbReference>
<keyword evidence="3" id="KW-0479">Metal-binding</keyword>
<proteinExistence type="predicted"/>
<dbReference type="PANTHER" id="PTHR43409">
    <property type="entry name" value="ANAEROBIC MAGNESIUM-PROTOPORPHYRIN IX MONOMETHYL ESTER CYCLASE-RELATED"/>
    <property type="match status" value="1"/>
</dbReference>
<evidence type="ECO:0000256" key="1">
    <source>
        <dbReference type="ARBA" id="ARBA00001966"/>
    </source>
</evidence>
<evidence type="ECO:0000256" key="4">
    <source>
        <dbReference type="ARBA" id="ARBA00023004"/>
    </source>
</evidence>
<reference evidence="8 9" key="1">
    <citation type="submission" date="2019-03" db="EMBL/GenBank/DDBJ databases">
        <title>Genomic Encyclopedia of Type Strains, Phase IV (KMG-IV): sequencing the most valuable type-strain genomes for metagenomic binning, comparative biology and taxonomic classification.</title>
        <authorList>
            <person name="Goeker M."/>
        </authorList>
    </citation>
    <scope>NUCLEOTIDE SEQUENCE [LARGE SCALE GENOMIC DNA]</scope>
    <source>
        <strain evidence="8 9">DSM 28287</strain>
    </source>
</reference>
<organism evidence="8 9">
    <name type="scientific">Aminicella lysinilytica</name>
    <dbReference type="NCBI Taxonomy" id="433323"/>
    <lineage>
        <taxon>Bacteria</taxon>
        <taxon>Bacillati</taxon>
        <taxon>Bacillota</taxon>
        <taxon>Clostridia</taxon>
        <taxon>Peptostreptococcales</taxon>
        <taxon>Anaerovoracaceae</taxon>
        <taxon>Aminicella</taxon>
    </lineage>
</organism>
<feature type="domain" description="Radical SAM core" evidence="7">
    <location>
        <begin position="171"/>
        <end position="401"/>
    </location>
</feature>
<comment type="caution">
    <text evidence="8">The sequence shown here is derived from an EMBL/GenBank/DDBJ whole genome shotgun (WGS) entry which is preliminary data.</text>
</comment>
<name>A0A4R6QED7_9FIRM</name>
<dbReference type="InterPro" id="IPR058240">
    <property type="entry name" value="rSAM_sf"/>
</dbReference>
<evidence type="ECO:0000256" key="2">
    <source>
        <dbReference type="ARBA" id="ARBA00022691"/>
    </source>
</evidence>
<evidence type="ECO:0000256" key="3">
    <source>
        <dbReference type="ARBA" id="ARBA00022723"/>
    </source>
</evidence>
<dbReference type="InterPro" id="IPR025288">
    <property type="entry name" value="DUF4080"/>
</dbReference>
<dbReference type="Proteomes" id="UP000295500">
    <property type="component" value="Unassembled WGS sequence"/>
</dbReference>
<keyword evidence="9" id="KW-1185">Reference proteome</keyword>
<evidence type="ECO:0000313" key="9">
    <source>
        <dbReference type="Proteomes" id="UP000295500"/>
    </source>
</evidence>
<keyword evidence="5" id="KW-0411">Iron-sulfur</keyword>
<dbReference type="InterPro" id="IPR034466">
    <property type="entry name" value="Methyltransferase_Class_B"/>
</dbReference>
<evidence type="ECO:0000259" key="6">
    <source>
        <dbReference type="PROSITE" id="PS51332"/>
    </source>
</evidence>
<dbReference type="Gene3D" id="3.40.50.280">
    <property type="entry name" value="Cobalamin-binding domain"/>
    <property type="match status" value="1"/>
</dbReference>
<dbReference type="Pfam" id="PF13311">
    <property type="entry name" value="DUF4080"/>
    <property type="match status" value="1"/>
</dbReference>
<evidence type="ECO:0000259" key="7">
    <source>
        <dbReference type="PROSITE" id="PS51918"/>
    </source>
</evidence>
<dbReference type="AlphaFoldDB" id="A0A4R6QED7"/>
<dbReference type="InterPro" id="IPR007197">
    <property type="entry name" value="rSAM"/>
</dbReference>
<dbReference type="InterPro" id="IPR036724">
    <property type="entry name" value="Cobalamin-bd_sf"/>
</dbReference>
<dbReference type="GO" id="GO:0003824">
    <property type="term" value="F:catalytic activity"/>
    <property type="evidence" value="ECO:0007669"/>
    <property type="project" value="InterPro"/>
</dbReference>
<dbReference type="GO" id="GO:0005829">
    <property type="term" value="C:cytosol"/>
    <property type="evidence" value="ECO:0007669"/>
    <property type="project" value="TreeGrafter"/>
</dbReference>
<dbReference type="InterPro" id="IPR006638">
    <property type="entry name" value="Elp3/MiaA/NifB-like_rSAM"/>
</dbReference>
<dbReference type="GO" id="GO:0046872">
    <property type="term" value="F:metal ion binding"/>
    <property type="evidence" value="ECO:0007669"/>
    <property type="project" value="UniProtKB-KW"/>
</dbReference>
<dbReference type="EMBL" id="SNXO01000002">
    <property type="protein sequence ID" value="TDP59809.1"/>
    <property type="molecule type" value="Genomic_DNA"/>
</dbReference>
<dbReference type="SUPFAM" id="SSF102114">
    <property type="entry name" value="Radical SAM enzymes"/>
    <property type="match status" value="1"/>
</dbReference>
<dbReference type="SUPFAM" id="SSF52242">
    <property type="entry name" value="Cobalamin (vitamin B12)-binding domain"/>
    <property type="match status" value="1"/>
</dbReference>
<keyword evidence="2" id="KW-0949">S-adenosyl-L-methionine</keyword>
<dbReference type="SFLD" id="SFLDG01082">
    <property type="entry name" value="B12-binding_domain_containing"/>
    <property type="match status" value="1"/>
</dbReference>
<dbReference type="SFLD" id="SFLDG01123">
    <property type="entry name" value="methyltransferase_(Class_B)"/>
    <property type="match status" value="1"/>
</dbReference>
<gene>
    <name evidence="8" type="ORF">EV211_10248</name>
</gene>
<comment type="cofactor">
    <cofactor evidence="1">
        <name>[4Fe-4S] cluster</name>
        <dbReference type="ChEBI" id="CHEBI:49883"/>
    </cofactor>
</comment>
<sequence length="503" mass="59040">MKILLTTLNSKYVHSNLALKYLYSVVAESQLDVELKEFTINNEKDYVYGEIMRGGYDLVCVSCYIWNIEQIKELCTDLKKADPHMKFMLGGPEVSYDSTNFMKENPWVDYIIRGEGEYPFFQFCKCLAVGNTDPSLVSNLTYRLKGNIVENPIATLPVMDKLPFPYNFLEVEQDKVIYYESSRGCPFRCSYCLSSLEVTVRRLPLERVRRDIGYLLYKDVKQVKFVDRTFNYDRQRANDIWKYIIDKDNGKTNFHFEICGDMLDSDAFRILSKARKGLFQFEIGVQTANPYSLQAVERETDINPILYNVRKLMDMGNIHVHVDLIAGLPYEDYKSFGRSFDKVYGAGADNLQLGFLKLLKGTRIRQEAGEYHYKFRNKAPYELISNDFMSSLDLVKLKMVENVLELYHNRGGFDRATEYMIERMELTPFGFYERLADFYYSKDYQHAYHSKEDLYRIIYKFSMRQEARFSGISLAAKELLERDMAETMNEDSVKRFNRKGWNI</sequence>
<dbReference type="OrthoDB" id="9801424at2"/>
<dbReference type="Pfam" id="PF02310">
    <property type="entry name" value="B12-binding"/>
    <property type="match status" value="1"/>
</dbReference>
<feature type="domain" description="B12-binding" evidence="6">
    <location>
        <begin position="1"/>
        <end position="134"/>
    </location>
</feature>
<dbReference type="InterPro" id="IPR051198">
    <property type="entry name" value="BchE-like"/>
</dbReference>
<keyword evidence="4" id="KW-0408">Iron</keyword>